<dbReference type="AlphaFoldDB" id="A0AAD7S8D1"/>
<feature type="non-terminal residue" evidence="1">
    <location>
        <position position="115"/>
    </location>
</feature>
<gene>
    <name evidence="1" type="ORF">AAFF_G00436670</name>
</gene>
<comment type="caution">
    <text evidence="1">The sequence shown here is derived from an EMBL/GenBank/DDBJ whole genome shotgun (WGS) entry which is preliminary data.</text>
</comment>
<accession>A0AAD7S8D1</accession>
<evidence type="ECO:0000313" key="2">
    <source>
        <dbReference type="Proteomes" id="UP001221898"/>
    </source>
</evidence>
<proteinExistence type="predicted"/>
<evidence type="ECO:0000313" key="1">
    <source>
        <dbReference type="EMBL" id="KAJ8397668.1"/>
    </source>
</evidence>
<reference evidence="1" key="1">
    <citation type="journal article" date="2023" name="Science">
        <title>Genome structures resolve the early diversification of teleost fishes.</title>
        <authorList>
            <person name="Parey E."/>
            <person name="Louis A."/>
            <person name="Montfort J."/>
            <person name="Bouchez O."/>
            <person name="Roques C."/>
            <person name="Iampietro C."/>
            <person name="Lluch J."/>
            <person name="Castinel A."/>
            <person name="Donnadieu C."/>
            <person name="Desvignes T."/>
            <person name="Floi Bucao C."/>
            <person name="Jouanno E."/>
            <person name="Wen M."/>
            <person name="Mejri S."/>
            <person name="Dirks R."/>
            <person name="Jansen H."/>
            <person name="Henkel C."/>
            <person name="Chen W.J."/>
            <person name="Zahm M."/>
            <person name="Cabau C."/>
            <person name="Klopp C."/>
            <person name="Thompson A.W."/>
            <person name="Robinson-Rechavi M."/>
            <person name="Braasch I."/>
            <person name="Lecointre G."/>
            <person name="Bobe J."/>
            <person name="Postlethwait J.H."/>
            <person name="Berthelot C."/>
            <person name="Roest Crollius H."/>
            <person name="Guiguen Y."/>
        </authorList>
    </citation>
    <scope>NUCLEOTIDE SEQUENCE</scope>
    <source>
        <strain evidence="1">NC1722</strain>
    </source>
</reference>
<keyword evidence="2" id="KW-1185">Reference proteome</keyword>
<sequence>MHQTLPATEQTTRRTCQWDQDPRNTCRLERCCPNPLHLELLLDCTRFFRHSDFSQFFSQFSNQLHPLFILIYPPNTSLPLVNTRQANSTRAANSASFEMEIGHPRPYVLHGGPEP</sequence>
<name>A0AAD7S8D1_9TELE</name>
<dbReference type="EMBL" id="JAINUG010000096">
    <property type="protein sequence ID" value="KAJ8397668.1"/>
    <property type="molecule type" value="Genomic_DNA"/>
</dbReference>
<organism evidence="1 2">
    <name type="scientific">Aldrovandia affinis</name>
    <dbReference type="NCBI Taxonomy" id="143900"/>
    <lineage>
        <taxon>Eukaryota</taxon>
        <taxon>Metazoa</taxon>
        <taxon>Chordata</taxon>
        <taxon>Craniata</taxon>
        <taxon>Vertebrata</taxon>
        <taxon>Euteleostomi</taxon>
        <taxon>Actinopterygii</taxon>
        <taxon>Neopterygii</taxon>
        <taxon>Teleostei</taxon>
        <taxon>Notacanthiformes</taxon>
        <taxon>Halosauridae</taxon>
        <taxon>Aldrovandia</taxon>
    </lineage>
</organism>
<protein>
    <submittedName>
        <fullName evidence="1">Uncharacterized protein</fullName>
    </submittedName>
</protein>
<dbReference type="Proteomes" id="UP001221898">
    <property type="component" value="Unassembled WGS sequence"/>
</dbReference>